<evidence type="ECO:0000259" key="3">
    <source>
        <dbReference type="Pfam" id="PF01967"/>
    </source>
</evidence>
<keyword evidence="2" id="KW-0501">Molybdenum cofactor biosynthesis</keyword>
<dbReference type="UniPathway" id="UPA00344"/>
<dbReference type="Gene3D" id="3.30.70.640">
    <property type="entry name" value="Molybdopterin cofactor biosynthesis C (MoaC) domain"/>
    <property type="match status" value="1"/>
</dbReference>
<dbReference type="InterPro" id="IPR002820">
    <property type="entry name" value="Mopterin_CF_biosynth-C_dom"/>
</dbReference>
<comment type="pathway">
    <text evidence="1">Cofactor biosynthesis; molybdopterin biosynthesis.</text>
</comment>
<dbReference type="GO" id="GO:0006777">
    <property type="term" value="P:Mo-molybdopterin cofactor biosynthetic process"/>
    <property type="evidence" value="ECO:0007669"/>
    <property type="project" value="UniProtKB-KW"/>
</dbReference>
<proteinExistence type="predicted"/>
<feature type="domain" description="Molybdopterin cofactor biosynthesis C (MoaC)" evidence="3">
    <location>
        <begin position="38"/>
        <end position="207"/>
    </location>
</feature>
<evidence type="ECO:0000256" key="2">
    <source>
        <dbReference type="ARBA" id="ARBA00023150"/>
    </source>
</evidence>
<evidence type="ECO:0000256" key="1">
    <source>
        <dbReference type="ARBA" id="ARBA00005046"/>
    </source>
</evidence>
<dbReference type="OMA" id="HELSTHV"/>
<dbReference type="EMBL" id="CYKH01002040">
    <property type="protein sequence ID" value="CUG92400.1"/>
    <property type="molecule type" value="Genomic_DNA"/>
</dbReference>
<dbReference type="AlphaFoldDB" id="A0A0S4JP13"/>
<gene>
    <name evidence="4" type="ORF">BSAL_37095</name>
</gene>
<organism evidence="4 5">
    <name type="scientific">Bodo saltans</name>
    <name type="common">Flagellated protozoan</name>
    <dbReference type="NCBI Taxonomy" id="75058"/>
    <lineage>
        <taxon>Eukaryota</taxon>
        <taxon>Discoba</taxon>
        <taxon>Euglenozoa</taxon>
        <taxon>Kinetoplastea</taxon>
        <taxon>Metakinetoplastina</taxon>
        <taxon>Eubodonida</taxon>
        <taxon>Bodonidae</taxon>
        <taxon>Bodo</taxon>
    </lineage>
</organism>
<dbReference type="Proteomes" id="UP000051952">
    <property type="component" value="Unassembled WGS sequence"/>
</dbReference>
<accession>A0A0S4JP13</accession>
<evidence type="ECO:0000313" key="4">
    <source>
        <dbReference type="EMBL" id="CUG92400.1"/>
    </source>
</evidence>
<keyword evidence="5" id="KW-1185">Reference proteome</keyword>
<reference evidence="5" key="1">
    <citation type="submission" date="2015-09" db="EMBL/GenBank/DDBJ databases">
        <authorList>
            <consortium name="Pathogen Informatics"/>
        </authorList>
    </citation>
    <scope>NUCLEOTIDE SEQUENCE [LARGE SCALE GENOMIC DNA]</scope>
    <source>
        <strain evidence="5">Lake Konstanz</strain>
    </source>
</reference>
<dbReference type="InterPro" id="IPR036522">
    <property type="entry name" value="MoaC_sf"/>
</dbReference>
<name>A0A0S4JP13_BODSA</name>
<dbReference type="SUPFAM" id="SSF55040">
    <property type="entry name" value="Molybdenum cofactor biosynthesis protein C, MoaC"/>
    <property type="match status" value="1"/>
</dbReference>
<dbReference type="VEuPathDB" id="TriTrypDB:BSAL_37095"/>
<dbReference type="Pfam" id="PF01967">
    <property type="entry name" value="MoaC"/>
    <property type="match status" value="1"/>
</dbReference>
<protein>
    <submittedName>
        <fullName evidence="4">Molybdenum cofactor biosynthesis protein c, putative</fullName>
    </submittedName>
</protein>
<evidence type="ECO:0000313" key="5">
    <source>
        <dbReference type="Proteomes" id="UP000051952"/>
    </source>
</evidence>
<sequence length="228" mass="24985">MLKRSLLQFAKKRALGTSRTSSACRSTHVDKRTGLPTMVNIQAKIPTERVAIAESRVFIPRSIALLFQKRRHKSASRIRRDDDLQEAQEHLSAKKGPVLSTAVIAGTLGTKLTSQLIPFCHPVPLEHCKFNILVSSSSSTGQKSKRAELVIRCLAATTNKTGVEMEAMVGASTCALTIYDMLKGVDGAQKSGNLFIAKTRLLWKAGGKSGDIHRKGLIKDNYLNLLFK</sequence>
<dbReference type="OrthoDB" id="429626at2759"/>